<dbReference type="PANTHER" id="PTHR22572">
    <property type="entry name" value="SUGAR-1-PHOSPHATE GUANYL TRANSFERASE"/>
    <property type="match status" value="1"/>
</dbReference>
<sequence length="234" mass="26217">MLPVAILAGGLAKRLRPITETIPKALVDVAGRPFIEWQLDYLHQQGVRHVVLCLGYLGEQIEELIGDGRRFGLRVDYSHDGDRLLGTGGALRKALPMLGDAFFVFYGDSYLPIGFVDVEACFRAQGQPALMTVLKNGDRWDRSNVLFNEGRLIEYNKHAPSGDMAYIDYGLGVLSDDVLLGYPEGQAFDLAEVYHRLSLDGRLAGYEVFERFYEIGSHEGLKETEEYLIRGIEK</sequence>
<comment type="caution">
    <text evidence="2">The sequence shown here is derived from an EMBL/GenBank/DDBJ whole genome shotgun (WGS) entry which is preliminary data.</text>
</comment>
<evidence type="ECO:0000259" key="1">
    <source>
        <dbReference type="Pfam" id="PF00483"/>
    </source>
</evidence>
<gene>
    <name evidence="2" type="ORF">B0F87_11186</name>
</gene>
<dbReference type="Proteomes" id="UP000240010">
    <property type="component" value="Unassembled WGS sequence"/>
</dbReference>
<keyword evidence="2" id="KW-0808">Transferase</keyword>
<protein>
    <submittedName>
        <fullName evidence="2">Nucleotidyltransferase-like protein</fullName>
    </submittedName>
</protein>
<dbReference type="InterPro" id="IPR050486">
    <property type="entry name" value="Mannose-1P_guanyltransferase"/>
</dbReference>
<dbReference type="SUPFAM" id="SSF53448">
    <property type="entry name" value="Nucleotide-diphospho-sugar transferases"/>
    <property type="match status" value="1"/>
</dbReference>
<organism evidence="2 3">
    <name type="scientific">Methylobacter tundripaludum</name>
    <dbReference type="NCBI Taxonomy" id="173365"/>
    <lineage>
        <taxon>Bacteria</taxon>
        <taxon>Pseudomonadati</taxon>
        <taxon>Pseudomonadota</taxon>
        <taxon>Gammaproteobacteria</taxon>
        <taxon>Methylococcales</taxon>
        <taxon>Methylococcaceae</taxon>
        <taxon>Methylobacter</taxon>
    </lineage>
</organism>
<reference evidence="2 3" key="1">
    <citation type="submission" date="2018-02" db="EMBL/GenBank/DDBJ databases">
        <title>Subsurface microbial communities from deep shales in Ohio and West Virginia, USA.</title>
        <authorList>
            <person name="Wrighton K."/>
        </authorList>
    </citation>
    <scope>NUCLEOTIDE SEQUENCE [LARGE SCALE GENOMIC DNA]</scope>
    <source>
        <strain evidence="2 3">OWC-DMM</strain>
    </source>
</reference>
<dbReference type="GO" id="GO:0016740">
    <property type="term" value="F:transferase activity"/>
    <property type="evidence" value="ECO:0007669"/>
    <property type="project" value="UniProtKB-KW"/>
</dbReference>
<proteinExistence type="predicted"/>
<dbReference type="InterPro" id="IPR029044">
    <property type="entry name" value="Nucleotide-diphossugar_trans"/>
</dbReference>
<dbReference type="Pfam" id="PF00483">
    <property type="entry name" value="NTP_transferase"/>
    <property type="match status" value="1"/>
</dbReference>
<feature type="domain" description="Nucleotidyl transferase" evidence="1">
    <location>
        <begin position="6"/>
        <end position="132"/>
    </location>
</feature>
<dbReference type="CDD" id="cd06915">
    <property type="entry name" value="NTP_transferase_WcbM_like"/>
    <property type="match status" value="1"/>
</dbReference>
<dbReference type="AlphaFoldDB" id="A0A2S6H9L8"/>
<dbReference type="Gene3D" id="3.90.550.10">
    <property type="entry name" value="Spore Coat Polysaccharide Biosynthesis Protein SpsA, Chain A"/>
    <property type="match status" value="1"/>
</dbReference>
<dbReference type="InterPro" id="IPR005835">
    <property type="entry name" value="NTP_transferase_dom"/>
</dbReference>
<evidence type="ECO:0000313" key="2">
    <source>
        <dbReference type="EMBL" id="PPK74155.1"/>
    </source>
</evidence>
<dbReference type="EMBL" id="PTIZ01000011">
    <property type="protein sequence ID" value="PPK74155.1"/>
    <property type="molecule type" value="Genomic_DNA"/>
</dbReference>
<accession>A0A2S6H9L8</accession>
<name>A0A2S6H9L8_9GAMM</name>
<dbReference type="RefSeq" id="WP_104430030.1">
    <property type="nucleotide sequence ID" value="NZ_PTIZ01000011.1"/>
</dbReference>
<evidence type="ECO:0000313" key="3">
    <source>
        <dbReference type="Proteomes" id="UP000240010"/>
    </source>
</evidence>